<keyword evidence="2 7" id="KW-0488">Methylation</keyword>
<comment type="subunit">
    <text evidence="7">Part of the ribosomal stalk of the 50S ribosomal subunit. Interacts with L10 and the large rRNA to form the base of the stalk. L10 forms an elongated spine to which L12 dimers bind in a sequential fashion forming a multimeric L10(L12)X complex.</text>
</comment>
<comment type="similarity">
    <text evidence="1 7 8">Belongs to the universal ribosomal protein uL11 family.</text>
</comment>
<dbReference type="InterPro" id="IPR006519">
    <property type="entry name" value="Ribosomal_uL11_bac-typ"/>
</dbReference>
<evidence type="ECO:0000256" key="3">
    <source>
        <dbReference type="ARBA" id="ARBA00022730"/>
    </source>
</evidence>
<evidence type="ECO:0000313" key="12">
    <source>
        <dbReference type="EMBL" id="RNL41476.1"/>
    </source>
</evidence>
<protein>
    <recommendedName>
        <fullName evidence="7">Large ribosomal subunit protein uL11</fullName>
    </recommendedName>
</protein>
<gene>
    <name evidence="7 12" type="primary">rplK</name>
    <name evidence="12" type="ORF">DMP06_02535</name>
</gene>
<dbReference type="GO" id="GO:0022625">
    <property type="term" value="C:cytosolic large ribosomal subunit"/>
    <property type="evidence" value="ECO:0007669"/>
    <property type="project" value="TreeGrafter"/>
</dbReference>
<dbReference type="PANTHER" id="PTHR11661:SF1">
    <property type="entry name" value="LARGE RIBOSOMAL SUBUNIT PROTEIN UL11M"/>
    <property type="match status" value="1"/>
</dbReference>
<keyword evidence="3 7" id="KW-0699">rRNA-binding</keyword>
<dbReference type="Pfam" id="PF03946">
    <property type="entry name" value="Ribosomal_L11_N"/>
    <property type="match status" value="1"/>
</dbReference>
<dbReference type="GO" id="GO:0006412">
    <property type="term" value="P:translation"/>
    <property type="evidence" value="ECO:0007669"/>
    <property type="project" value="UniProtKB-UniRule"/>
</dbReference>
<comment type="PTM">
    <text evidence="7 9">One or more lysine residues are methylated.</text>
</comment>
<dbReference type="FunFam" id="3.30.1550.10:FF:000001">
    <property type="entry name" value="50S ribosomal protein L11"/>
    <property type="match status" value="1"/>
</dbReference>
<dbReference type="InterPro" id="IPR020783">
    <property type="entry name" value="Ribosomal_uL11_C"/>
</dbReference>
<evidence type="ECO:0000256" key="1">
    <source>
        <dbReference type="ARBA" id="ARBA00010537"/>
    </source>
</evidence>
<dbReference type="InterPro" id="IPR036769">
    <property type="entry name" value="Ribosomal_uL11_C_sf"/>
</dbReference>
<evidence type="ECO:0000256" key="8">
    <source>
        <dbReference type="RuleBase" id="RU003978"/>
    </source>
</evidence>
<dbReference type="GO" id="GO:0003735">
    <property type="term" value="F:structural constituent of ribosome"/>
    <property type="evidence" value="ECO:0007669"/>
    <property type="project" value="InterPro"/>
</dbReference>
<keyword evidence="13" id="KW-1185">Reference proteome</keyword>
<evidence type="ECO:0000256" key="2">
    <source>
        <dbReference type="ARBA" id="ARBA00022481"/>
    </source>
</evidence>
<feature type="domain" description="Large ribosomal subunit protein uL11 N-terminal" evidence="11">
    <location>
        <begin position="10"/>
        <end position="67"/>
    </location>
</feature>
<evidence type="ECO:0000313" key="13">
    <source>
        <dbReference type="Proteomes" id="UP000269591"/>
    </source>
</evidence>
<feature type="domain" description="Large ribosomal subunit protein uL11 C-terminal" evidence="10">
    <location>
        <begin position="72"/>
        <end position="140"/>
    </location>
</feature>
<sequence length="164" mass="17346">MAEKKVSGFVKLQIPAGAANPAPPVGPALGAQGVNIMQFCQAFNAATQDQAGTIIPVEITVYEDKTFTFVCKTPPAAVLIKEKLGIKSGSGIPQLKFVGTLTEDQLREIAEIKMPDLNANDIEAAMEIVAGTARSMGVRVEGREMKKTYVPSKKLAAMLAGKAE</sequence>
<dbReference type="CDD" id="cd00349">
    <property type="entry name" value="Ribosomal_L11"/>
    <property type="match status" value="1"/>
</dbReference>
<name>A0A3N0B4D6_9ACTN</name>
<evidence type="ECO:0000256" key="6">
    <source>
        <dbReference type="ARBA" id="ARBA00023274"/>
    </source>
</evidence>
<dbReference type="EMBL" id="QIBX01000002">
    <property type="protein sequence ID" value="RNL41476.1"/>
    <property type="molecule type" value="Genomic_DNA"/>
</dbReference>
<dbReference type="Gene3D" id="3.30.1550.10">
    <property type="entry name" value="Ribosomal protein L11/L12, N-terminal domain"/>
    <property type="match status" value="1"/>
</dbReference>
<dbReference type="InterPro" id="IPR036796">
    <property type="entry name" value="Ribosomal_uL11_N_sf"/>
</dbReference>
<evidence type="ECO:0000259" key="10">
    <source>
        <dbReference type="Pfam" id="PF00298"/>
    </source>
</evidence>
<comment type="caution">
    <text evidence="12">The sequence shown here is derived from an EMBL/GenBank/DDBJ whole genome shotgun (WGS) entry which is preliminary data.</text>
</comment>
<dbReference type="SUPFAM" id="SSF54747">
    <property type="entry name" value="Ribosomal L11/L12e N-terminal domain"/>
    <property type="match status" value="1"/>
</dbReference>
<dbReference type="SMART" id="SM00649">
    <property type="entry name" value="RL11"/>
    <property type="match status" value="1"/>
</dbReference>
<evidence type="ECO:0000256" key="5">
    <source>
        <dbReference type="ARBA" id="ARBA00022980"/>
    </source>
</evidence>
<proteinExistence type="inferred from homology"/>
<reference evidence="13" key="1">
    <citation type="submission" date="2018-05" db="EMBL/GenBank/DDBJ databases">
        <title>Genome Sequencing of selected type strains of the family Eggerthellaceae.</title>
        <authorList>
            <person name="Danylec N."/>
            <person name="Stoll D.A."/>
            <person name="Doetsch A."/>
            <person name="Huch M."/>
        </authorList>
    </citation>
    <scope>NUCLEOTIDE SEQUENCE [LARGE SCALE GENOMIC DNA]</scope>
    <source>
        <strain evidence="13">DSM 24851</strain>
    </source>
</reference>
<keyword evidence="4 7" id="KW-0694">RNA-binding</keyword>
<dbReference type="Pfam" id="PF00298">
    <property type="entry name" value="Ribosomal_L11"/>
    <property type="match status" value="1"/>
</dbReference>
<dbReference type="SUPFAM" id="SSF46906">
    <property type="entry name" value="Ribosomal protein L11, C-terminal domain"/>
    <property type="match status" value="1"/>
</dbReference>
<organism evidence="12 13">
    <name type="scientific">Slackia equolifaciens</name>
    <dbReference type="NCBI Taxonomy" id="498718"/>
    <lineage>
        <taxon>Bacteria</taxon>
        <taxon>Bacillati</taxon>
        <taxon>Actinomycetota</taxon>
        <taxon>Coriobacteriia</taxon>
        <taxon>Eggerthellales</taxon>
        <taxon>Eggerthellaceae</taxon>
        <taxon>Slackia</taxon>
    </lineage>
</organism>
<evidence type="ECO:0000256" key="4">
    <source>
        <dbReference type="ARBA" id="ARBA00022884"/>
    </source>
</evidence>
<dbReference type="InterPro" id="IPR020784">
    <property type="entry name" value="Ribosomal_uL11_N"/>
</dbReference>
<dbReference type="OrthoDB" id="9802408at2"/>
<dbReference type="PANTHER" id="PTHR11661">
    <property type="entry name" value="60S RIBOSOMAL PROTEIN L12"/>
    <property type="match status" value="1"/>
</dbReference>
<evidence type="ECO:0000256" key="9">
    <source>
        <dbReference type="RuleBase" id="RU003979"/>
    </source>
</evidence>
<dbReference type="FunFam" id="1.10.10.250:FF:000001">
    <property type="entry name" value="50S ribosomal protein L11"/>
    <property type="match status" value="1"/>
</dbReference>
<dbReference type="Proteomes" id="UP000269591">
    <property type="component" value="Unassembled WGS sequence"/>
</dbReference>
<dbReference type="RefSeq" id="WP_123208174.1">
    <property type="nucleotide sequence ID" value="NZ_JBHTHO010000006.1"/>
</dbReference>
<comment type="function">
    <text evidence="7 9">Forms part of the ribosomal stalk which helps the ribosome interact with GTP-bound translation factors.</text>
</comment>
<keyword evidence="6 7" id="KW-0687">Ribonucleoprotein</keyword>
<accession>A0A3N0B4D6</accession>
<evidence type="ECO:0000256" key="7">
    <source>
        <dbReference type="HAMAP-Rule" id="MF_00736"/>
    </source>
</evidence>
<keyword evidence="5 7" id="KW-0689">Ribosomal protein</keyword>
<dbReference type="Gene3D" id="1.10.10.250">
    <property type="entry name" value="Ribosomal protein L11, C-terminal domain"/>
    <property type="match status" value="1"/>
</dbReference>
<dbReference type="InterPro" id="IPR000911">
    <property type="entry name" value="Ribosomal_uL11"/>
</dbReference>
<dbReference type="HAMAP" id="MF_00736">
    <property type="entry name" value="Ribosomal_uL11"/>
    <property type="match status" value="1"/>
</dbReference>
<dbReference type="GO" id="GO:0070180">
    <property type="term" value="F:large ribosomal subunit rRNA binding"/>
    <property type="evidence" value="ECO:0007669"/>
    <property type="project" value="UniProtKB-UniRule"/>
</dbReference>
<dbReference type="NCBIfam" id="TIGR01632">
    <property type="entry name" value="L11_bact"/>
    <property type="match status" value="1"/>
</dbReference>
<evidence type="ECO:0000259" key="11">
    <source>
        <dbReference type="Pfam" id="PF03946"/>
    </source>
</evidence>
<dbReference type="AlphaFoldDB" id="A0A3N0B4D6"/>